<gene>
    <name evidence="2" type="ORF">HJG63_020420</name>
</gene>
<protein>
    <submittedName>
        <fullName evidence="2">UV radiation resistance associated</fullName>
    </submittedName>
</protein>
<keyword evidence="1" id="KW-0812">Transmembrane</keyword>
<accession>A0A7J8HA64</accession>
<keyword evidence="3" id="KW-1185">Reference proteome</keyword>
<dbReference type="AlphaFoldDB" id="A0A7J8HA64"/>
<evidence type="ECO:0000313" key="2">
    <source>
        <dbReference type="EMBL" id="KAF6468602.1"/>
    </source>
</evidence>
<dbReference type="EMBL" id="JACASE010000005">
    <property type="protein sequence ID" value="KAF6468602.1"/>
    <property type="molecule type" value="Genomic_DNA"/>
</dbReference>
<name>A0A7J8HA64_ROUAE</name>
<feature type="transmembrane region" description="Helical" evidence="1">
    <location>
        <begin position="21"/>
        <end position="44"/>
    </location>
</feature>
<evidence type="ECO:0000256" key="1">
    <source>
        <dbReference type="SAM" id="Phobius"/>
    </source>
</evidence>
<comment type="caution">
    <text evidence="2">The sequence shown here is derived from an EMBL/GenBank/DDBJ whole genome shotgun (WGS) entry which is preliminary data.</text>
</comment>
<evidence type="ECO:0000313" key="3">
    <source>
        <dbReference type="Proteomes" id="UP000593571"/>
    </source>
</evidence>
<keyword evidence="1" id="KW-0472">Membrane</keyword>
<reference evidence="2 3" key="1">
    <citation type="journal article" date="2020" name="Nature">
        <title>Six reference-quality genomes reveal evolution of bat adaptations.</title>
        <authorList>
            <person name="Jebb D."/>
            <person name="Huang Z."/>
            <person name="Pippel M."/>
            <person name="Hughes G.M."/>
            <person name="Lavrichenko K."/>
            <person name="Devanna P."/>
            <person name="Winkler S."/>
            <person name="Jermiin L.S."/>
            <person name="Skirmuntt E.C."/>
            <person name="Katzourakis A."/>
            <person name="Burkitt-Gray L."/>
            <person name="Ray D.A."/>
            <person name="Sullivan K.A.M."/>
            <person name="Roscito J.G."/>
            <person name="Kirilenko B.M."/>
            <person name="Davalos L.M."/>
            <person name="Corthals A.P."/>
            <person name="Power M.L."/>
            <person name="Jones G."/>
            <person name="Ransome R.D."/>
            <person name="Dechmann D.K.N."/>
            <person name="Locatelli A.G."/>
            <person name="Puechmaille S.J."/>
            <person name="Fedrigo O."/>
            <person name="Jarvis E.D."/>
            <person name="Hiller M."/>
            <person name="Vernes S.C."/>
            <person name="Myers E.W."/>
            <person name="Teeling E.C."/>
        </authorList>
    </citation>
    <scope>NUCLEOTIDE SEQUENCE [LARGE SCALE GENOMIC DNA]</scope>
    <source>
        <strain evidence="2">MRouAeg1</strain>
        <tissue evidence="2">Muscle</tissue>
    </source>
</reference>
<proteinExistence type="predicted"/>
<organism evidence="2 3">
    <name type="scientific">Rousettus aegyptiacus</name>
    <name type="common">Egyptian fruit bat</name>
    <name type="synonym">Pteropus aegyptiacus</name>
    <dbReference type="NCBI Taxonomy" id="9407"/>
    <lineage>
        <taxon>Eukaryota</taxon>
        <taxon>Metazoa</taxon>
        <taxon>Chordata</taxon>
        <taxon>Craniata</taxon>
        <taxon>Vertebrata</taxon>
        <taxon>Euteleostomi</taxon>
        <taxon>Mammalia</taxon>
        <taxon>Eutheria</taxon>
        <taxon>Laurasiatheria</taxon>
        <taxon>Chiroptera</taxon>
        <taxon>Yinpterochiroptera</taxon>
        <taxon>Pteropodoidea</taxon>
        <taxon>Pteropodidae</taxon>
        <taxon>Rousettinae</taxon>
        <taxon>Rousettus</taxon>
    </lineage>
</organism>
<dbReference type="Proteomes" id="UP000593571">
    <property type="component" value="Unassembled WGS sequence"/>
</dbReference>
<keyword evidence="1" id="KW-1133">Transmembrane helix</keyword>
<sequence>MMATMVLHLNRRVIHMLRRIFFFRWIRTVFAILMMFSLCCGFIEPSVQLNRLR</sequence>